<evidence type="ECO:0000313" key="1">
    <source>
        <dbReference type="EMBL" id="SBW11934.1"/>
    </source>
</evidence>
<protein>
    <submittedName>
        <fullName evidence="1">Uncharacterized protein</fullName>
    </submittedName>
</protein>
<sequence length="181" mass="19552">MSKKLLSAAQGVEAACILFQLNSKTADIINMASGAQMPDEYLSGPGADMFCAEWRAFVHAVVTAAIMHHAPNTVFLAYLRQTGNLLAAASNNFDSADEKAVNAALNAFVDGPFAEYMPLLAQEQQVRCPELFCQRLAVQAANLRGQATPPDDHAKARLAAVMALIISAVWDKLEQYDIQPD</sequence>
<proteinExistence type="predicted"/>
<gene>
    <name evidence="1" type="ORF">KM92DES2_20244</name>
</gene>
<dbReference type="RefSeq" id="WP_192111959.1">
    <property type="nucleotide sequence ID" value="NZ_CABUEN010000002.1"/>
</dbReference>
<accession>A0A212KJR3</accession>
<dbReference type="EMBL" id="FLUP01000002">
    <property type="protein sequence ID" value="SBW11934.1"/>
    <property type="molecule type" value="Genomic_DNA"/>
</dbReference>
<dbReference type="AlphaFoldDB" id="A0A212KJR3"/>
<reference evidence="1" key="1">
    <citation type="submission" date="2016-04" db="EMBL/GenBank/DDBJ databases">
        <authorList>
            <person name="Evans L.H."/>
            <person name="Alamgir A."/>
            <person name="Owens N."/>
            <person name="Weber N.D."/>
            <person name="Virtaneva K."/>
            <person name="Barbian K."/>
            <person name="Babar A."/>
            <person name="Rosenke K."/>
        </authorList>
    </citation>
    <scope>NUCLEOTIDE SEQUENCE</scope>
    <source>
        <strain evidence="1">92-2</strain>
    </source>
</reference>
<organism evidence="1">
    <name type="scientific">uncultured Desulfovibrio sp</name>
    <dbReference type="NCBI Taxonomy" id="167968"/>
    <lineage>
        <taxon>Bacteria</taxon>
        <taxon>Pseudomonadati</taxon>
        <taxon>Thermodesulfobacteriota</taxon>
        <taxon>Desulfovibrionia</taxon>
        <taxon>Desulfovibrionales</taxon>
        <taxon>Desulfovibrionaceae</taxon>
        <taxon>Desulfovibrio</taxon>
        <taxon>environmental samples</taxon>
    </lineage>
</organism>
<name>A0A212KJR3_9BACT</name>